<keyword evidence="2" id="KW-0472">Membrane</keyword>
<sequence>MYYRPFPSVTSLSSECEAGDDSSSSSADECEGSIGRRPTRRQRSLSLGTDSFPRFRTNDGGGAAEIPLDVEDGLCLSVSPITPSTADLVIRGEGDLVTRAKASTEGPAETSPLLHHPASALVSLHHPAPPLVSPKFPAHLPTPEKYKVHRRMSSIISSVCKPLLYGGVNCVMCIPCLYGYAAIIFRHPAYAGSVTALTKLALLSSMVHQLSFSFCSTLPFAIGQVQDAGLLFLSAMASDIADHVSSMTLEGTDPTPAIISTAVVLLGLATAALGAALMAAGRLRLADAVSYLPLPVVGGYLAFIGYFCLQAGVGLCASEDMVTVSDWGKVVNVRDVGLVLPGLIGGVVMTLSARLMPDALPAVMVRYRPRFI</sequence>
<keyword evidence="2" id="KW-1133">Transmembrane helix</keyword>
<proteinExistence type="predicted"/>
<organism evidence="3">
    <name type="scientific">Corethron hystrix</name>
    <dbReference type="NCBI Taxonomy" id="216773"/>
    <lineage>
        <taxon>Eukaryota</taxon>
        <taxon>Sar</taxon>
        <taxon>Stramenopiles</taxon>
        <taxon>Ochrophyta</taxon>
        <taxon>Bacillariophyta</taxon>
        <taxon>Coscinodiscophyceae</taxon>
        <taxon>Corethrophycidae</taxon>
        <taxon>Corethrales</taxon>
        <taxon>Corethraceae</taxon>
        <taxon>Corethron</taxon>
    </lineage>
</organism>
<dbReference type="EMBL" id="HBFR01041217">
    <property type="protein sequence ID" value="CAD8902891.1"/>
    <property type="molecule type" value="Transcribed_RNA"/>
</dbReference>
<name>A0A7S1BZH2_9STRA</name>
<reference evidence="3" key="1">
    <citation type="submission" date="2021-01" db="EMBL/GenBank/DDBJ databases">
        <authorList>
            <person name="Corre E."/>
            <person name="Pelletier E."/>
            <person name="Niang G."/>
            <person name="Scheremetjew M."/>
            <person name="Finn R."/>
            <person name="Kale V."/>
            <person name="Holt S."/>
            <person name="Cochrane G."/>
            <person name="Meng A."/>
            <person name="Brown T."/>
            <person name="Cohen L."/>
        </authorList>
    </citation>
    <scope>NUCLEOTIDE SEQUENCE</scope>
    <source>
        <strain evidence="3">308</strain>
    </source>
</reference>
<feature type="compositionally biased region" description="Low complexity" evidence="1">
    <location>
        <begin position="13"/>
        <end position="27"/>
    </location>
</feature>
<feature type="transmembrane region" description="Helical" evidence="2">
    <location>
        <begin position="292"/>
        <end position="316"/>
    </location>
</feature>
<gene>
    <name evidence="3" type="ORF">CHYS00102_LOCUS30110</name>
</gene>
<dbReference type="PANTHER" id="PTHR43310:SF2">
    <property type="entry name" value="SLC26A_SULP TRANSPORTER DOMAIN-CONTAINING PROTEIN"/>
    <property type="match status" value="1"/>
</dbReference>
<protein>
    <recommendedName>
        <fullName evidence="4">SLC26A/SulP transporter domain-containing protein</fullName>
    </recommendedName>
</protein>
<feature type="region of interest" description="Disordered" evidence="1">
    <location>
        <begin position="1"/>
        <end position="60"/>
    </location>
</feature>
<dbReference type="InterPro" id="IPR052706">
    <property type="entry name" value="Membrane-Transporter-like"/>
</dbReference>
<evidence type="ECO:0008006" key="4">
    <source>
        <dbReference type="Google" id="ProtNLM"/>
    </source>
</evidence>
<dbReference type="AlphaFoldDB" id="A0A7S1BZH2"/>
<accession>A0A7S1BZH2</accession>
<feature type="transmembrane region" description="Helical" evidence="2">
    <location>
        <begin position="163"/>
        <end position="185"/>
    </location>
</feature>
<feature type="transmembrane region" description="Helical" evidence="2">
    <location>
        <begin position="336"/>
        <end position="356"/>
    </location>
</feature>
<feature type="transmembrane region" description="Helical" evidence="2">
    <location>
        <begin position="257"/>
        <end position="280"/>
    </location>
</feature>
<evidence type="ECO:0000256" key="2">
    <source>
        <dbReference type="SAM" id="Phobius"/>
    </source>
</evidence>
<evidence type="ECO:0000256" key="1">
    <source>
        <dbReference type="SAM" id="MobiDB-lite"/>
    </source>
</evidence>
<evidence type="ECO:0000313" key="3">
    <source>
        <dbReference type="EMBL" id="CAD8902891.1"/>
    </source>
</evidence>
<keyword evidence="2" id="KW-0812">Transmembrane</keyword>
<dbReference type="PANTHER" id="PTHR43310">
    <property type="entry name" value="SULFATE TRANSPORTER YBAR-RELATED"/>
    <property type="match status" value="1"/>
</dbReference>